<name>A0ABS7G3A9_9ACTN</name>
<dbReference type="GO" id="GO:0004476">
    <property type="term" value="F:mannose-6-phosphate isomerase activity"/>
    <property type="evidence" value="ECO:0007669"/>
    <property type="project" value="UniProtKB-EC"/>
</dbReference>
<sequence length="388" mass="40855">MNSSAPGDAGLLRLANPVRTYAWGSRTTLAALRRRTCPSPEPEAELWIGAHPAAPSRIAAGPDLPAAIAADPRGLLGPGRDRLPFLLKILAVAAPLSIQVHPDAARAAAGFAREEARGLARDDPARNYRDDWPKPELVCALSRFEALCGFREPGEAAYLLREPRGPRLDRVADALAQGGPAAAFALLDAWPAEDRPALVAEVRGGSAGAHGVAARIARDRPDDPGCVAALLLNLVVLRPGQGLYVRPRTVHAYLHGTAVEIMASSDNVLRGGLTAKHVDRAEFAAVADFAPAAPEVVEPERTRAGEELYPAPVRQFRLTRLCPLPSVAITDPGPSAIVCVEGSVEVLRDGHAERLNSGEAVFVPYGGGRELVVEGDGLAFRASAPPPA</sequence>
<dbReference type="Pfam" id="PF20511">
    <property type="entry name" value="PMI_typeI_cat"/>
    <property type="match status" value="1"/>
</dbReference>
<dbReference type="InterPro" id="IPR014710">
    <property type="entry name" value="RmlC-like_jellyroll"/>
</dbReference>
<dbReference type="NCBIfam" id="TIGR00218">
    <property type="entry name" value="manA"/>
    <property type="match status" value="1"/>
</dbReference>
<dbReference type="PANTHER" id="PTHR10309">
    <property type="entry name" value="MANNOSE-6-PHOSPHATE ISOMERASE"/>
    <property type="match status" value="1"/>
</dbReference>
<dbReference type="RefSeq" id="WP_220170439.1">
    <property type="nucleotide sequence ID" value="NZ_JAIBOA010000031.1"/>
</dbReference>
<comment type="catalytic activity">
    <reaction evidence="1">
        <text>D-mannose 6-phosphate = D-fructose 6-phosphate</text>
        <dbReference type="Rhea" id="RHEA:12356"/>
        <dbReference type="ChEBI" id="CHEBI:58735"/>
        <dbReference type="ChEBI" id="CHEBI:61527"/>
        <dbReference type="EC" id="5.3.1.8"/>
    </reaction>
</comment>
<dbReference type="InterPro" id="IPR016305">
    <property type="entry name" value="Mannose-6-P_Isomerase"/>
</dbReference>
<evidence type="ECO:0000256" key="5">
    <source>
        <dbReference type="ARBA" id="ARBA00022723"/>
    </source>
</evidence>
<dbReference type="Gene3D" id="2.60.120.10">
    <property type="entry name" value="Jelly Rolls"/>
    <property type="match status" value="2"/>
</dbReference>
<evidence type="ECO:0000313" key="9">
    <source>
        <dbReference type="EMBL" id="MBW8487203.1"/>
    </source>
</evidence>
<evidence type="ECO:0000256" key="7">
    <source>
        <dbReference type="ARBA" id="ARBA00023235"/>
    </source>
</evidence>
<dbReference type="Proteomes" id="UP000774570">
    <property type="component" value="Unassembled WGS sequence"/>
</dbReference>
<organism evidence="9 10">
    <name type="scientific">Actinomadura parmotrematis</name>
    <dbReference type="NCBI Taxonomy" id="2864039"/>
    <lineage>
        <taxon>Bacteria</taxon>
        <taxon>Bacillati</taxon>
        <taxon>Actinomycetota</taxon>
        <taxon>Actinomycetes</taxon>
        <taxon>Streptosporangiales</taxon>
        <taxon>Thermomonosporaceae</taxon>
        <taxon>Actinomadura</taxon>
    </lineage>
</organism>
<comment type="similarity">
    <text evidence="3">Belongs to the mannose-6-phosphate isomerase type 1 family.</text>
</comment>
<keyword evidence="6" id="KW-0862">Zinc</keyword>
<gene>
    <name evidence="9" type="primary">manA</name>
    <name evidence="9" type="ORF">K1Y72_32925</name>
</gene>
<evidence type="ECO:0000256" key="6">
    <source>
        <dbReference type="ARBA" id="ARBA00022833"/>
    </source>
</evidence>
<protein>
    <recommendedName>
        <fullName evidence="4">mannose-6-phosphate isomerase</fullName>
        <ecNumber evidence="4">5.3.1.8</ecNumber>
    </recommendedName>
</protein>
<evidence type="ECO:0000256" key="1">
    <source>
        <dbReference type="ARBA" id="ARBA00000757"/>
    </source>
</evidence>
<keyword evidence="7 9" id="KW-0413">Isomerase</keyword>
<dbReference type="PRINTS" id="PR00714">
    <property type="entry name" value="MAN6PISMRASE"/>
</dbReference>
<dbReference type="PANTHER" id="PTHR10309:SF0">
    <property type="entry name" value="MANNOSE-6-PHOSPHATE ISOMERASE"/>
    <property type="match status" value="1"/>
</dbReference>
<dbReference type="CDD" id="cd07011">
    <property type="entry name" value="cupin_PMI_type_I_N"/>
    <property type="match status" value="1"/>
</dbReference>
<dbReference type="InterPro" id="IPR001250">
    <property type="entry name" value="Man6P_Isoase-1"/>
</dbReference>
<evidence type="ECO:0000256" key="3">
    <source>
        <dbReference type="ARBA" id="ARBA00010772"/>
    </source>
</evidence>
<feature type="domain" description="Phosphomannose isomerase type I catalytic" evidence="8">
    <location>
        <begin position="11"/>
        <end position="151"/>
    </location>
</feature>
<dbReference type="EMBL" id="JAIBOA010000031">
    <property type="protein sequence ID" value="MBW8487203.1"/>
    <property type="molecule type" value="Genomic_DNA"/>
</dbReference>
<dbReference type="PIRSF" id="PIRSF001480">
    <property type="entry name" value="Mannose-6-phosphate_isomerase"/>
    <property type="match status" value="1"/>
</dbReference>
<dbReference type="SUPFAM" id="SSF51182">
    <property type="entry name" value="RmlC-like cupins"/>
    <property type="match status" value="1"/>
</dbReference>
<dbReference type="Gene3D" id="1.10.441.10">
    <property type="entry name" value="Phosphomannose Isomerase, domain 2"/>
    <property type="match status" value="1"/>
</dbReference>
<comment type="cofactor">
    <cofactor evidence="2">
        <name>Zn(2+)</name>
        <dbReference type="ChEBI" id="CHEBI:29105"/>
    </cofactor>
</comment>
<evidence type="ECO:0000256" key="2">
    <source>
        <dbReference type="ARBA" id="ARBA00001947"/>
    </source>
</evidence>
<comment type="caution">
    <text evidence="9">The sequence shown here is derived from an EMBL/GenBank/DDBJ whole genome shotgun (WGS) entry which is preliminary data.</text>
</comment>
<reference evidence="9 10" key="1">
    <citation type="submission" date="2021-07" db="EMBL/GenBank/DDBJ databases">
        <title>Actinomadura sp. PM05-2 isolated from lichen.</title>
        <authorList>
            <person name="Somphong A."/>
            <person name="Phongsopitanun W."/>
            <person name="Tanasupawat S."/>
            <person name="Peongsungnone V."/>
        </authorList>
    </citation>
    <scope>NUCLEOTIDE SEQUENCE [LARGE SCALE GENOMIC DNA]</scope>
    <source>
        <strain evidence="9 10">PM05-2</strain>
    </source>
</reference>
<evidence type="ECO:0000256" key="4">
    <source>
        <dbReference type="ARBA" id="ARBA00011956"/>
    </source>
</evidence>
<evidence type="ECO:0000313" key="10">
    <source>
        <dbReference type="Proteomes" id="UP000774570"/>
    </source>
</evidence>
<keyword evidence="5" id="KW-0479">Metal-binding</keyword>
<proteinExistence type="inferred from homology"/>
<evidence type="ECO:0000259" key="8">
    <source>
        <dbReference type="Pfam" id="PF20511"/>
    </source>
</evidence>
<dbReference type="InterPro" id="IPR011051">
    <property type="entry name" value="RmlC_Cupin_sf"/>
</dbReference>
<keyword evidence="10" id="KW-1185">Reference proteome</keyword>
<dbReference type="EC" id="5.3.1.8" evidence="4"/>
<dbReference type="InterPro" id="IPR046457">
    <property type="entry name" value="PMI_typeI_cat"/>
</dbReference>
<accession>A0ABS7G3A9</accession>